<feature type="non-terminal residue" evidence="2">
    <location>
        <position position="1"/>
    </location>
</feature>
<reference evidence="2 3" key="2">
    <citation type="journal article" date="2017" name="Front. Plant Sci.">
        <title>Gene Classification and Mining of Molecular Markers Useful in Red Clover (Trifolium pratense) Breeding.</title>
        <authorList>
            <person name="Istvanek J."/>
            <person name="Dluhosova J."/>
            <person name="Dluhos P."/>
            <person name="Patkova L."/>
            <person name="Nedelnik J."/>
            <person name="Repkova J."/>
        </authorList>
    </citation>
    <scope>NUCLEOTIDE SEQUENCE [LARGE SCALE GENOMIC DNA]</scope>
    <source>
        <strain evidence="3">cv. Tatra</strain>
        <tissue evidence="2">Young leaves</tissue>
    </source>
</reference>
<dbReference type="EMBL" id="ASHM01115658">
    <property type="protein sequence ID" value="PNX70732.1"/>
    <property type="molecule type" value="Genomic_DNA"/>
</dbReference>
<organism evidence="2 3">
    <name type="scientific">Trifolium pratense</name>
    <name type="common">Red clover</name>
    <dbReference type="NCBI Taxonomy" id="57577"/>
    <lineage>
        <taxon>Eukaryota</taxon>
        <taxon>Viridiplantae</taxon>
        <taxon>Streptophyta</taxon>
        <taxon>Embryophyta</taxon>
        <taxon>Tracheophyta</taxon>
        <taxon>Spermatophyta</taxon>
        <taxon>Magnoliopsida</taxon>
        <taxon>eudicotyledons</taxon>
        <taxon>Gunneridae</taxon>
        <taxon>Pentapetalae</taxon>
        <taxon>rosids</taxon>
        <taxon>fabids</taxon>
        <taxon>Fabales</taxon>
        <taxon>Fabaceae</taxon>
        <taxon>Papilionoideae</taxon>
        <taxon>50 kb inversion clade</taxon>
        <taxon>NPAAA clade</taxon>
        <taxon>Hologalegina</taxon>
        <taxon>IRL clade</taxon>
        <taxon>Trifolieae</taxon>
        <taxon>Trifolium</taxon>
    </lineage>
</organism>
<protein>
    <recommendedName>
        <fullName evidence="1">Reverse transcriptase zinc-binding domain-containing protein</fullName>
    </recommendedName>
</protein>
<dbReference type="Pfam" id="PF13966">
    <property type="entry name" value="zf-RVT"/>
    <property type="match status" value="1"/>
</dbReference>
<gene>
    <name evidence="2" type="ORF">L195_g057688</name>
</gene>
<dbReference type="InterPro" id="IPR026960">
    <property type="entry name" value="RVT-Znf"/>
</dbReference>
<reference evidence="2 3" key="1">
    <citation type="journal article" date="2014" name="Am. J. Bot.">
        <title>Genome assembly and annotation for red clover (Trifolium pratense; Fabaceae).</title>
        <authorList>
            <person name="Istvanek J."/>
            <person name="Jaros M."/>
            <person name="Krenek A."/>
            <person name="Repkova J."/>
        </authorList>
    </citation>
    <scope>NUCLEOTIDE SEQUENCE [LARGE SCALE GENOMIC DNA]</scope>
    <source>
        <strain evidence="3">cv. Tatra</strain>
        <tissue evidence="2">Young leaves</tissue>
    </source>
</reference>
<name>A0A2K3KWT4_TRIPR</name>
<comment type="caution">
    <text evidence="2">The sequence shown here is derived from an EMBL/GenBank/DDBJ whole genome shotgun (WGS) entry which is preliminary data.</text>
</comment>
<accession>A0A2K3KWT4</accession>
<dbReference type="AlphaFoldDB" id="A0A2K3KWT4"/>
<evidence type="ECO:0000313" key="2">
    <source>
        <dbReference type="EMBL" id="PNX70732.1"/>
    </source>
</evidence>
<sequence length="98" mass="11181">GCVGTDKILNGNGNGVKNYLLMRINSCMNSRIYYKASPFIRIDLIGSVGYRPPWVIQQLWKNNVPSKINIFGWRLLLEKLPTRASLNHRECGKQFIDG</sequence>
<evidence type="ECO:0000259" key="1">
    <source>
        <dbReference type="Pfam" id="PF13966"/>
    </source>
</evidence>
<evidence type="ECO:0000313" key="3">
    <source>
        <dbReference type="Proteomes" id="UP000236291"/>
    </source>
</evidence>
<proteinExistence type="predicted"/>
<dbReference type="Proteomes" id="UP000236291">
    <property type="component" value="Unassembled WGS sequence"/>
</dbReference>
<feature type="domain" description="Reverse transcriptase zinc-binding" evidence="1">
    <location>
        <begin position="55"/>
        <end position="90"/>
    </location>
</feature>